<dbReference type="AlphaFoldDB" id="A0A2U8FM02"/>
<protein>
    <submittedName>
        <fullName evidence="1">DUF721 domain-containing protein</fullName>
    </submittedName>
</protein>
<organism evidence="1 2">
    <name type="scientific">Actinobacillus porcitonsillarum</name>
    <dbReference type="NCBI Taxonomy" id="189834"/>
    <lineage>
        <taxon>Bacteria</taxon>
        <taxon>Pseudomonadati</taxon>
        <taxon>Pseudomonadota</taxon>
        <taxon>Gammaproteobacteria</taxon>
        <taxon>Pasteurellales</taxon>
        <taxon>Pasteurellaceae</taxon>
        <taxon>Actinobacillus</taxon>
    </lineage>
</organism>
<dbReference type="Proteomes" id="UP000244920">
    <property type="component" value="Chromosome"/>
</dbReference>
<gene>
    <name evidence="1" type="ORF">DDU33_04935</name>
</gene>
<name>A0A2U8FM02_9PAST</name>
<sequence>MKNHSIKNITDILQNSSLTKIVQRANELNDLNQKIQKLLPNQYRGLYRIVNLVDNQLIFDVPNATIRQGLQLQQAEILALIRNDYPQVSECLFKVNPNFKH</sequence>
<evidence type="ECO:0000313" key="1">
    <source>
        <dbReference type="EMBL" id="AWI51973.1"/>
    </source>
</evidence>
<dbReference type="KEGG" id="apor:DDU33_04935"/>
<dbReference type="Pfam" id="PF05258">
    <property type="entry name" value="DciA"/>
    <property type="match status" value="1"/>
</dbReference>
<proteinExistence type="predicted"/>
<keyword evidence="2" id="KW-1185">Reference proteome</keyword>
<reference evidence="2" key="1">
    <citation type="submission" date="2018-05" db="EMBL/GenBank/DDBJ databases">
        <title>Complete genome sequence of Actinobacillus porcitonsillarum reference strain 9953L55 (CCUG 46996).</title>
        <authorList>
            <person name="Dona V."/>
            <person name="Perreten V."/>
        </authorList>
    </citation>
    <scope>NUCLEOTIDE SEQUENCE [LARGE SCALE GENOMIC DNA]</scope>
    <source>
        <strain evidence="2">9953L55</strain>
    </source>
</reference>
<dbReference type="EMBL" id="CP029206">
    <property type="protein sequence ID" value="AWI51973.1"/>
    <property type="molecule type" value="Genomic_DNA"/>
</dbReference>
<dbReference type="InterPro" id="IPR007922">
    <property type="entry name" value="DciA-like"/>
</dbReference>
<dbReference type="RefSeq" id="WP_108925246.1">
    <property type="nucleotide sequence ID" value="NZ_CP029206.1"/>
</dbReference>
<accession>A0A2U8FM02</accession>
<evidence type="ECO:0000313" key="2">
    <source>
        <dbReference type="Proteomes" id="UP000244920"/>
    </source>
</evidence>